<proteinExistence type="predicted"/>
<accession>A0A3B0WCR2</accession>
<evidence type="ECO:0000256" key="2">
    <source>
        <dbReference type="ARBA" id="ARBA00022490"/>
    </source>
</evidence>
<dbReference type="Pfam" id="PF04381">
    <property type="entry name" value="RdgC"/>
    <property type="match status" value="1"/>
</dbReference>
<dbReference type="EMBL" id="UOEW01000358">
    <property type="protein sequence ID" value="VAW42346.1"/>
    <property type="molecule type" value="Genomic_DNA"/>
</dbReference>
<dbReference type="GO" id="GO:0043590">
    <property type="term" value="C:bacterial nucleoid"/>
    <property type="evidence" value="ECO:0007669"/>
    <property type="project" value="TreeGrafter"/>
</dbReference>
<dbReference type="NCBIfam" id="NF001464">
    <property type="entry name" value="PRK00321.1-5"/>
    <property type="match status" value="1"/>
</dbReference>
<dbReference type="PANTHER" id="PTHR38103:SF1">
    <property type="entry name" value="RECOMBINATION-ASSOCIATED PROTEIN RDGC"/>
    <property type="match status" value="1"/>
</dbReference>
<dbReference type="InterPro" id="IPR007476">
    <property type="entry name" value="RdgC"/>
</dbReference>
<evidence type="ECO:0000256" key="1">
    <source>
        <dbReference type="ARBA" id="ARBA00004453"/>
    </source>
</evidence>
<evidence type="ECO:0000256" key="3">
    <source>
        <dbReference type="ARBA" id="ARBA00023172"/>
    </source>
</evidence>
<gene>
    <name evidence="4" type="ORF">MNBD_GAMMA01-1112</name>
</gene>
<keyword evidence="3" id="KW-0233">DNA recombination</keyword>
<keyword evidence="2" id="KW-0963">Cytoplasm</keyword>
<dbReference type="GO" id="GO:0003690">
    <property type="term" value="F:double-stranded DNA binding"/>
    <property type="evidence" value="ECO:0007669"/>
    <property type="project" value="TreeGrafter"/>
</dbReference>
<dbReference type="PANTHER" id="PTHR38103">
    <property type="entry name" value="RECOMBINATION-ASSOCIATED PROTEIN RDGC"/>
    <property type="match status" value="1"/>
</dbReference>
<dbReference type="GO" id="GO:0006310">
    <property type="term" value="P:DNA recombination"/>
    <property type="evidence" value="ECO:0007669"/>
    <property type="project" value="UniProtKB-KW"/>
</dbReference>
<protein>
    <submittedName>
        <fullName evidence="4">DNA recombination-dependent growth factor C</fullName>
    </submittedName>
</protein>
<sequence>MWFKNARIFRLPDDFSIDSEKLSEQLTHDTLKPCGPQDISSQGWISPFNMLSEIFCWQCGNAQFITLAIEEKILPPSVVNQQVQDKVARIKSDTGSKPGRKAQSDMKQELLFELLPQAFTKLKKIGAYIDNNLKLLVVDSASPNPAENLVSQLRQTLGSFKATAFDESSVMAGILTRWITEGRAEGGFEFGSSLVLQTFDDAKSVIRAKNVNYLTDEMQQHIDNGYLVTQIGLVFNDRIELTLTHDFAVKSIKFTDMVLDDLGRESIESEEQLLDSRFSMLSLELRELYLSLFNLFAKAM</sequence>
<reference evidence="4" key="1">
    <citation type="submission" date="2018-06" db="EMBL/GenBank/DDBJ databases">
        <authorList>
            <person name="Zhirakovskaya E."/>
        </authorList>
    </citation>
    <scope>NUCLEOTIDE SEQUENCE</scope>
</reference>
<dbReference type="AlphaFoldDB" id="A0A3B0WCR2"/>
<name>A0A3B0WCR2_9ZZZZ</name>
<organism evidence="4">
    <name type="scientific">hydrothermal vent metagenome</name>
    <dbReference type="NCBI Taxonomy" id="652676"/>
    <lineage>
        <taxon>unclassified sequences</taxon>
        <taxon>metagenomes</taxon>
        <taxon>ecological metagenomes</taxon>
    </lineage>
</organism>
<dbReference type="GO" id="GO:0000018">
    <property type="term" value="P:regulation of DNA recombination"/>
    <property type="evidence" value="ECO:0007669"/>
    <property type="project" value="TreeGrafter"/>
</dbReference>
<comment type="subcellular location">
    <subcellularLocation>
        <location evidence="1">Cytoplasm</location>
        <location evidence="1">Nucleoid</location>
    </subcellularLocation>
</comment>
<evidence type="ECO:0000313" key="4">
    <source>
        <dbReference type="EMBL" id="VAW42346.1"/>
    </source>
</evidence>